<dbReference type="Proteomes" id="UP000694941">
    <property type="component" value="Unplaced"/>
</dbReference>
<keyword evidence="5 9" id="KW-0378">Hydrolase</keyword>
<dbReference type="Gene3D" id="3.60.40.10">
    <property type="entry name" value="PPM-type phosphatase domain"/>
    <property type="match status" value="2"/>
</dbReference>
<evidence type="ECO:0000256" key="8">
    <source>
        <dbReference type="ARBA" id="ARBA00023211"/>
    </source>
</evidence>
<dbReference type="CDD" id="cd00143">
    <property type="entry name" value="PP2Cc"/>
    <property type="match status" value="1"/>
</dbReference>
<keyword evidence="12" id="KW-1185">Reference proteome</keyword>
<dbReference type="InterPro" id="IPR001932">
    <property type="entry name" value="PPM-type_phosphatase-like_dom"/>
</dbReference>
<dbReference type="PANTHER" id="PTHR13832:SF803">
    <property type="entry name" value="PROTEIN PHOSPHATASE 1G"/>
    <property type="match status" value="1"/>
</dbReference>
<dbReference type="RefSeq" id="XP_013779579.1">
    <property type="nucleotide sequence ID" value="XM_013924125.2"/>
</dbReference>
<feature type="domain" description="PPM-type phosphatase" evidence="11">
    <location>
        <begin position="23"/>
        <end position="613"/>
    </location>
</feature>
<evidence type="ECO:0000256" key="2">
    <source>
        <dbReference type="ARBA" id="ARBA00006702"/>
    </source>
</evidence>
<sequence>MGAYLSEPVTEKISTNETSPRLSYGASSMQGWRVSQEDAHNCIINYDENTSFFAVYDGHGGAEVAKYCSMHFPEYLRSIPEYSNGNMAHALEDAFLKFDATLTEPEVVAELKHIAGVSDASDSEPDDTEALHEEAVMPLEDLLARYKSLPLRLTPQVKRISHDKPRSPMLRAKKSSSDEEDDPPDNSIDQEEPECNSKDTSSTEIENRVSSSDGEGEKKINKIDMDFKNKLFNGEDKVGSSECDSIGESPKKANIVDVGTNNEAQSKCNGPSSSVDELDSKETGNSTSKKSPSGKDWTSELKVNKTDDCGDNEVTCSSSTNITGNGSVGSSSNGDTKPKLNDPEDEGSSCTTTNNEAGGSGCDSSVDKGQQLSSGDPESSDDDDEEEDEEYMESESEDSVDENEDGSDDQDDDEEGGECHEDQTNPEITLTDKEQPGTDSGCTAVVAVIKGKEMYIANAGDSRCVVSRNGKAVDLSFDHKPEDEPERNRIEMAGGHVTPDGRVNGGLNLSRAIGDHAYKQVTNLSAKEQMISALPDIQTLTIDPEQDEFMVLACDGIWNFMSSQEVVDFINERLTPEKQLSKICEELFDHCLAPDTMGDGTGCDNMTCIIVKFHSLISPMLSLCNKRKATQNDDLKEDAEQKTKKAKVDVSS</sequence>
<evidence type="ECO:0000313" key="12">
    <source>
        <dbReference type="Proteomes" id="UP000694941"/>
    </source>
</evidence>
<gene>
    <name evidence="13" type="primary">LOC106463986</name>
</gene>
<protein>
    <recommendedName>
        <fullName evidence="3">protein-serine/threonine phosphatase</fullName>
        <ecNumber evidence="3">3.1.3.16</ecNumber>
    </recommendedName>
</protein>
<dbReference type="PROSITE" id="PS01032">
    <property type="entry name" value="PPM_1"/>
    <property type="match status" value="1"/>
</dbReference>
<dbReference type="EC" id="3.1.3.16" evidence="3"/>
<evidence type="ECO:0000256" key="5">
    <source>
        <dbReference type="ARBA" id="ARBA00022801"/>
    </source>
</evidence>
<comment type="similarity">
    <text evidence="2 9">Belongs to the PP2C family.</text>
</comment>
<feature type="region of interest" description="Disordered" evidence="10">
    <location>
        <begin position="233"/>
        <end position="440"/>
    </location>
</feature>
<proteinExistence type="inferred from homology"/>
<evidence type="ECO:0000256" key="7">
    <source>
        <dbReference type="ARBA" id="ARBA00022912"/>
    </source>
</evidence>
<keyword evidence="6" id="KW-0460">Magnesium</keyword>
<comment type="cofactor">
    <cofactor evidence="1">
        <name>Mn(2+)</name>
        <dbReference type="ChEBI" id="CHEBI:29035"/>
    </cofactor>
</comment>
<organism evidence="12 13">
    <name type="scientific">Limulus polyphemus</name>
    <name type="common">Atlantic horseshoe crab</name>
    <dbReference type="NCBI Taxonomy" id="6850"/>
    <lineage>
        <taxon>Eukaryota</taxon>
        <taxon>Metazoa</taxon>
        <taxon>Ecdysozoa</taxon>
        <taxon>Arthropoda</taxon>
        <taxon>Chelicerata</taxon>
        <taxon>Merostomata</taxon>
        <taxon>Xiphosura</taxon>
        <taxon>Limulidae</taxon>
        <taxon>Limulus</taxon>
    </lineage>
</organism>
<feature type="region of interest" description="Disordered" evidence="10">
    <location>
        <begin position="157"/>
        <end position="221"/>
    </location>
</feature>
<evidence type="ECO:0000256" key="1">
    <source>
        <dbReference type="ARBA" id="ARBA00001936"/>
    </source>
</evidence>
<evidence type="ECO:0000259" key="11">
    <source>
        <dbReference type="PROSITE" id="PS51746"/>
    </source>
</evidence>
<name>A0ABM1BD55_LIMPO</name>
<dbReference type="GeneID" id="106463986"/>
<feature type="compositionally biased region" description="Acidic residues" evidence="10">
    <location>
        <begin position="178"/>
        <end position="194"/>
    </location>
</feature>
<dbReference type="PROSITE" id="PS51746">
    <property type="entry name" value="PPM_2"/>
    <property type="match status" value="1"/>
</dbReference>
<reference evidence="13" key="1">
    <citation type="submission" date="2025-08" db="UniProtKB">
        <authorList>
            <consortium name="RefSeq"/>
        </authorList>
    </citation>
    <scope>IDENTIFICATION</scope>
    <source>
        <tissue evidence="13">Muscle</tissue>
    </source>
</reference>
<dbReference type="InterPro" id="IPR036457">
    <property type="entry name" value="PPM-type-like_dom_sf"/>
</dbReference>
<dbReference type="Pfam" id="PF00481">
    <property type="entry name" value="PP2C"/>
    <property type="match status" value="2"/>
</dbReference>
<evidence type="ECO:0000256" key="3">
    <source>
        <dbReference type="ARBA" id="ARBA00013081"/>
    </source>
</evidence>
<evidence type="ECO:0000256" key="9">
    <source>
        <dbReference type="RuleBase" id="RU003465"/>
    </source>
</evidence>
<feature type="region of interest" description="Disordered" evidence="10">
    <location>
        <begin position="1"/>
        <end position="20"/>
    </location>
</feature>
<dbReference type="SMART" id="SM00332">
    <property type="entry name" value="PP2Cc"/>
    <property type="match status" value="1"/>
</dbReference>
<feature type="region of interest" description="Disordered" evidence="10">
    <location>
        <begin position="631"/>
        <end position="652"/>
    </location>
</feature>
<accession>A0ABM1BD55</accession>
<feature type="compositionally biased region" description="Low complexity" evidence="10">
    <location>
        <begin position="315"/>
        <end position="335"/>
    </location>
</feature>
<feature type="compositionally biased region" description="Polar residues" evidence="10">
    <location>
        <begin position="259"/>
        <end position="275"/>
    </location>
</feature>
<evidence type="ECO:0000256" key="4">
    <source>
        <dbReference type="ARBA" id="ARBA00022723"/>
    </source>
</evidence>
<evidence type="ECO:0000256" key="10">
    <source>
        <dbReference type="SAM" id="MobiDB-lite"/>
    </source>
</evidence>
<evidence type="ECO:0000256" key="6">
    <source>
        <dbReference type="ARBA" id="ARBA00022842"/>
    </source>
</evidence>
<keyword evidence="7 9" id="KW-0904">Protein phosphatase</keyword>
<dbReference type="SUPFAM" id="SSF81606">
    <property type="entry name" value="PP2C-like"/>
    <property type="match status" value="2"/>
</dbReference>
<dbReference type="InterPro" id="IPR000222">
    <property type="entry name" value="PP2C_BS"/>
</dbReference>
<keyword evidence="4" id="KW-0479">Metal-binding</keyword>
<dbReference type="PANTHER" id="PTHR13832">
    <property type="entry name" value="PROTEIN PHOSPHATASE 2C"/>
    <property type="match status" value="1"/>
</dbReference>
<keyword evidence="8" id="KW-0464">Manganese</keyword>
<dbReference type="InterPro" id="IPR015655">
    <property type="entry name" value="PP2C"/>
</dbReference>
<feature type="compositionally biased region" description="Polar residues" evidence="10">
    <location>
        <begin position="348"/>
        <end position="357"/>
    </location>
</feature>
<feature type="compositionally biased region" description="Polar residues" evidence="10">
    <location>
        <begin position="198"/>
        <end position="213"/>
    </location>
</feature>
<feature type="compositionally biased region" description="Basic and acidic residues" evidence="10">
    <location>
        <begin position="297"/>
        <end position="308"/>
    </location>
</feature>
<evidence type="ECO:0000313" key="13">
    <source>
        <dbReference type="RefSeq" id="XP_013779579.1"/>
    </source>
</evidence>
<feature type="compositionally biased region" description="Acidic residues" evidence="10">
    <location>
        <begin position="378"/>
        <end position="416"/>
    </location>
</feature>